<dbReference type="Proteomes" id="UP000243797">
    <property type="component" value="Unassembled WGS sequence"/>
</dbReference>
<name>A0A2K1QP43_9PEZI</name>
<evidence type="ECO:0000256" key="1">
    <source>
        <dbReference type="SAM" id="MobiDB-lite"/>
    </source>
</evidence>
<feature type="compositionally biased region" description="Polar residues" evidence="1">
    <location>
        <begin position="200"/>
        <end position="215"/>
    </location>
</feature>
<protein>
    <submittedName>
        <fullName evidence="2">Uncharacterized protein</fullName>
    </submittedName>
</protein>
<feature type="compositionally biased region" description="Low complexity" evidence="1">
    <location>
        <begin position="54"/>
        <end position="67"/>
    </location>
</feature>
<dbReference type="InParanoid" id="A0A2K1QP43"/>
<feature type="compositionally biased region" description="Polar residues" evidence="1">
    <location>
        <begin position="154"/>
        <end position="171"/>
    </location>
</feature>
<reference evidence="2 3" key="1">
    <citation type="submission" date="2017-06" db="EMBL/GenBank/DDBJ databases">
        <title>Draft genome sequence of a variant of Elsinoe murrayae.</title>
        <authorList>
            <person name="Cheng Q."/>
        </authorList>
    </citation>
    <scope>NUCLEOTIDE SEQUENCE [LARGE SCALE GENOMIC DNA]</scope>
    <source>
        <strain evidence="2 3">CQ-2017a</strain>
    </source>
</reference>
<feature type="compositionally biased region" description="Basic and acidic residues" evidence="1">
    <location>
        <begin position="393"/>
        <end position="404"/>
    </location>
</feature>
<gene>
    <name evidence="2" type="ORF">CAC42_4756</name>
</gene>
<evidence type="ECO:0000313" key="2">
    <source>
        <dbReference type="EMBL" id="PNS16792.1"/>
    </source>
</evidence>
<feature type="compositionally biased region" description="Basic residues" evidence="1">
    <location>
        <begin position="28"/>
        <end position="37"/>
    </location>
</feature>
<feature type="compositionally biased region" description="Basic and acidic residues" evidence="1">
    <location>
        <begin position="77"/>
        <end position="98"/>
    </location>
</feature>
<evidence type="ECO:0000313" key="3">
    <source>
        <dbReference type="Proteomes" id="UP000243797"/>
    </source>
</evidence>
<dbReference type="EMBL" id="NKHZ01000055">
    <property type="protein sequence ID" value="PNS16792.1"/>
    <property type="molecule type" value="Genomic_DNA"/>
</dbReference>
<feature type="region of interest" description="Disordered" evidence="1">
    <location>
        <begin position="613"/>
        <end position="634"/>
    </location>
</feature>
<dbReference type="OrthoDB" id="5429395at2759"/>
<feature type="region of interest" description="Disordered" evidence="1">
    <location>
        <begin position="21"/>
        <end position="307"/>
    </location>
</feature>
<sequence>MFFAVDMAHLHVVDLDKRANATRERRQSRNVIKKVRTHSPASSTGTFFDDDQVTADSASSHTSCSDSTRVDSAMSSRSDERAKAADRAEQWRLERINEVKGSSSTSPVRQHQVSREPARQAMWPQALRIVKSPTWEDPRPAPHPRAPSAMSSHESSGTYATSQHNSSTDSIMSRPRPKMHNRLGSTLQDDSSSGSAASSRTNSQDHTGYQTSPDSAVNFENPWAPPPLTSPTMKMPGTVNSLAAMGSAPRDTRQIYRRSRTQPLPSPLHKPTGSTDWTAISPGQRRRPEPLAKMPTPPESPAQSVTDLYSPTSADIVIGRRVTVKGRDRSSSVPESAMSPKSPTFDNLAFPSPPSATESSRTTRIHVPAVGEPLTKAPEKQLPPHPFSKRRSLSADEAAKRVRLDASNPTPPASATYRVMHSANPSTTDFRSPTSPSLFRPDRITVLTDTLRELNTKSAAHFERYSKLRQGRQMLHSEILSVLQGTLARPRGGKTPVQLQLEIATMDAGIDDCVSKLSTLDKKRARLVEELVGLTAQGKGHERHESVGIREIVDTPRSPPVGGMQGLMEGMGRLAVVVDGEGDRYSGKMLPRIPRREVMSGASLSLANVMDFLDGGEEEEEEEEEDEEGKKGSS</sequence>
<feature type="compositionally biased region" description="Polar residues" evidence="1">
    <location>
        <begin position="100"/>
        <end position="111"/>
    </location>
</feature>
<feature type="region of interest" description="Disordered" evidence="1">
    <location>
        <begin position="325"/>
        <end position="415"/>
    </location>
</feature>
<dbReference type="AlphaFoldDB" id="A0A2K1QP43"/>
<feature type="compositionally biased region" description="Polar residues" evidence="1">
    <location>
        <begin position="331"/>
        <end position="345"/>
    </location>
</feature>
<organism evidence="2 3">
    <name type="scientific">Sphaceloma murrayae</name>
    <dbReference type="NCBI Taxonomy" id="2082308"/>
    <lineage>
        <taxon>Eukaryota</taxon>
        <taxon>Fungi</taxon>
        <taxon>Dikarya</taxon>
        <taxon>Ascomycota</taxon>
        <taxon>Pezizomycotina</taxon>
        <taxon>Dothideomycetes</taxon>
        <taxon>Dothideomycetidae</taxon>
        <taxon>Myriangiales</taxon>
        <taxon>Elsinoaceae</taxon>
        <taxon>Sphaceloma</taxon>
    </lineage>
</organism>
<feature type="compositionally biased region" description="Acidic residues" evidence="1">
    <location>
        <begin position="614"/>
        <end position="627"/>
    </location>
</feature>
<accession>A0A2K1QP43</accession>
<keyword evidence="3" id="KW-1185">Reference proteome</keyword>
<proteinExistence type="predicted"/>
<comment type="caution">
    <text evidence="2">The sequence shown here is derived from an EMBL/GenBank/DDBJ whole genome shotgun (WGS) entry which is preliminary data.</text>
</comment>